<evidence type="ECO:0000313" key="5">
    <source>
        <dbReference type="Proteomes" id="UP000792457"/>
    </source>
</evidence>
<dbReference type="GO" id="GO:0005576">
    <property type="term" value="C:extracellular region"/>
    <property type="evidence" value="ECO:0007669"/>
    <property type="project" value="UniProtKB-SubCell"/>
</dbReference>
<reference evidence="4" key="2">
    <citation type="submission" date="2017-10" db="EMBL/GenBank/DDBJ databases">
        <title>Ladona fulva Genome sequencing and assembly.</title>
        <authorList>
            <person name="Murali S."/>
            <person name="Richards S."/>
            <person name="Bandaranaike D."/>
            <person name="Bellair M."/>
            <person name="Blankenburg K."/>
            <person name="Chao H."/>
            <person name="Dinh H."/>
            <person name="Doddapaneni H."/>
            <person name="Dugan-Rocha S."/>
            <person name="Elkadiri S."/>
            <person name="Gnanaolivu R."/>
            <person name="Hernandez B."/>
            <person name="Skinner E."/>
            <person name="Javaid M."/>
            <person name="Lee S."/>
            <person name="Li M."/>
            <person name="Ming W."/>
            <person name="Munidasa M."/>
            <person name="Muniz J."/>
            <person name="Nguyen L."/>
            <person name="Hughes D."/>
            <person name="Osuji N."/>
            <person name="Pu L.-L."/>
            <person name="Puazo M."/>
            <person name="Qu C."/>
            <person name="Quiroz J."/>
            <person name="Raj R."/>
            <person name="Weissenberger G."/>
            <person name="Xin Y."/>
            <person name="Zou X."/>
            <person name="Han Y."/>
            <person name="Worley K."/>
            <person name="Muzny D."/>
            <person name="Gibbs R."/>
        </authorList>
    </citation>
    <scope>NUCLEOTIDE SEQUENCE</scope>
    <source>
        <strain evidence="4">Sampled in the wild</strain>
    </source>
</reference>
<dbReference type="PANTHER" id="PTHR13723">
    <property type="entry name" value="ADAMTS A DISINTEGRIN AND METALLOPROTEASE WITH THROMBOSPONDIN MOTIFS PROTEASE"/>
    <property type="match status" value="1"/>
</dbReference>
<gene>
    <name evidence="4" type="ORF">J437_LFUL000678</name>
</gene>
<dbReference type="Proteomes" id="UP000792457">
    <property type="component" value="Unassembled WGS sequence"/>
</dbReference>
<proteinExistence type="predicted"/>
<dbReference type="PROSITE" id="PS50092">
    <property type="entry name" value="TSP1"/>
    <property type="match status" value="2"/>
</dbReference>
<dbReference type="InterPro" id="IPR000884">
    <property type="entry name" value="TSP1_rpt"/>
</dbReference>
<dbReference type="EMBL" id="KZ308327">
    <property type="protein sequence ID" value="KAG8227578.1"/>
    <property type="molecule type" value="Genomic_DNA"/>
</dbReference>
<dbReference type="InterPro" id="IPR036383">
    <property type="entry name" value="TSP1_rpt_sf"/>
</dbReference>
<evidence type="ECO:0000256" key="3">
    <source>
        <dbReference type="SAM" id="MobiDB-lite"/>
    </source>
</evidence>
<dbReference type="SUPFAM" id="SSF82895">
    <property type="entry name" value="TSP-1 type 1 repeat"/>
    <property type="match status" value="2"/>
</dbReference>
<accession>A0A8K0K7Y9</accession>
<dbReference type="Pfam" id="PF19030">
    <property type="entry name" value="TSP1_ADAMTS"/>
    <property type="match status" value="2"/>
</dbReference>
<evidence type="ECO:0000313" key="4">
    <source>
        <dbReference type="EMBL" id="KAG8227578.1"/>
    </source>
</evidence>
<dbReference type="OrthoDB" id="5948003at2759"/>
<reference evidence="4" key="1">
    <citation type="submission" date="2013-04" db="EMBL/GenBank/DDBJ databases">
        <authorList>
            <person name="Qu J."/>
            <person name="Murali S.C."/>
            <person name="Bandaranaike D."/>
            <person name="Bellair M."/>
            <person name="Blankenburg K."/>
            <person name="Chao H."/>
            <person name="Dinh H."/>
            <person name="Doddapaneni H."/>
            <person name="Downs B."/>
            <person name="Dugan-Rocha S."/>
            <person name="Elkadiri S."/>
            <person name="Gnanaolivu R.D."/>
            <person name="Hernandez B."/>
            <person name="Javaid M."/>
            <person name="Jayaseelan J.C."/>
            <person name="Lee S."/>
            <person name="Li M."/>
            <person name="Ming W."/>
            <person name="Munidasa M."/>
            <person name="Muniz J."/>
            <person name="Nguyen L."/>
            <person name="Ongeri F."/>
            <person name="Osuji N."/>
            <person name="Pu L.-L."/>
            <person name="Puazo M."/>
            <person name="Qu C."/>
            <person name="Quiroz J."/>
            <person name="Raj R."/>
            <person name="Weissenberger G."/>
            <person name="Xin Y."/>
            <person name="Zou X."/>
            <person name="Han Y."/>
            <person name="Richards S."/>
            <person name="Worley K."/>
            <person name="Muzny D."/>
            <person name="Gibbs R."/>
        </authorList>
    </citation>
    <scope>NUCLEOTIDE SEQUENCE</scope>
    <source>
        <strain evidence="4">Sampled in the wild</strain>
    </source>
</reference>
<keyword evidence="2" id="KW-0964">Secreted</keyword>
<feature type="non-terminal residue" evidence="4">
    <location>
        <position position="1"/>
    </location>
</feature>
<comment type="caution">
    <text evidence="4">The sequence shown here is derived from an EMBL/GenBank/DDBJ whole genome shotgun (WGS) entry which is preliminary data.</text>
</comment>
<keyword evidence="5" id="KW-1185">Reference proteome</keyword>
<sequence>MVTTAQEEVQAAMERDDYESPQVSESSKEESISPVVVLGKGSPENLKFDWMITGWSQCSQTCGGTGFQMRAAHCMVRLHNTTQNVDGNLCEDAGLATPPTIQKCGMEECPRWRADAWTSCEESRCFTWNTAMQRREVSCQLPNGSNVDTKLCSERNKPPQRQECYNEKCKGTWKVGEWSECAAPCETQGIKYRILQCVWFGTKKPAGNACRDQPRPSVMKVCKGRPCSQ</sequence>
<dbReference type="Gene3D" id="2.20.100.10">
    <property type="entry name" value="Thrombospondin type-1 (TSP1) repeat"/>
    <property type="match status" value="2"/>
</dbReference>
<protein>
    <submittedName>
        <fullName evidence="4">Uncharacterized protein</fullName>
    </submittedName>
</protein>
<dbReference type="InterPro" id="IPR050439">
    <property type="entry name" value="ADAMTS_ADAMTS-like"/>
</dbReference>
<name>A0A8K0K7Y9_LADFU</name>
<comment type="subcellular location">
    <subcellularLocation>
        <location evidence="1">Secreted</location>
    </subcellularLocation>
</comment>
<dbReference type="AlphaFoldDB" id="A0A8K0K7Y9"/>
<evidence type="ECO:0000256" key="2">
    <source>
        <dbReference type="ARBA" id="ARBA00022525"/>
    </source>
</evidence>
<organism evidence="4 5">
    <name type="scientific">Ladona fulva</name>
    <name type="common">Scarce chaser dragonfly</name>
    <name type="synonym">Libellula fulva</name>
    <dbReference type="NCBI Taxonomy" id="123851"/>
    <lineage>
        <taxon>Eukaryota</taxon>
        <taxon>Metazoa</taxon>
        <taxon>Ecdysozoa</taxon>
        <taxon>Arthropoda</taxon>
        <taxon>Hexapoda</taxon>
        <taxon>Insecta</taxon>
        <taxon>Pterygota</taxon>
        <taxon>Palaeoptera</taxon>
        <taxon>Odonata</taxon>
        <taxon>Epiprocta</taxon>
        <taxon>Anisoptera</taxon>
        <taxon>Libelluloidea</taxon>
        <taxon>Libellulidae</taxon>
        <taxon>Ladona</taxon>
    </lineage>
</organism>
<feature type="region of interest" description="Disordered" evidence="3">
    <location>
        <begin position="1"/>
        <end position="32"/>
    </location>
</feature>
<evidence type="ECO:0000256" key="1">
    <source>
        <dbReference type="ARBA" id="ARBA00004613"/>
    </source>
</evidence>
<dbReference type="SMART" id="SM00209">
    <property type="entry name" value="TSP1"/>
    <property type="match status" value="3"/>
</dbReference>